<dbReference type="AlphaFoldDB" id="A0A838YFS5"/>
<evidence type="ECO:0000313" key="4">
    <source>
        <dbReference type="Proteomes" id="UP000545606"/>
    </source>
</evidence>
<dbReference type="PANTHER" id="PTHR46648:SF1">
    <property type="entry name" value="ADENOSINE 5'-MONOPHOSPHORAMIDASE HNT1"/>
    <property type="match status" value="1"/>
</dbReference>
<evidence type="ECO:0000313" key="3">
    <source>
        <dbReference type="EMBL" id="MBA4709915.1"/>
    </source>
</evidence>
<name>A0A838YFS5_9NEIS</name>
<protein>
    <submittedName>
        <fullName evidence="3">HIT family protein</fullName>
    </submittedName>
</protein>
<reference evidence="3 4" key="1">
    <citation type="submission" date="2020-07" db="EMBL/GenBank/DDBJ databases">
        <title>Draft genome sequence of violacein-producing bacteria and related species.</title>
        <authorList>
            <person name="Wilson H.S."/>
            <person name="De Leon M.E."/>
        </authorList>
    </citation>
    <scope>NUCLEOTIDE SEQUENCE [LARGE SCALE GENOMIC DNA]</scope>
    <source>
        <strain evidence="3 4">HSC-21Su07</strain>
    </source>
</reference>
<dbReference type="SUPFAM" id="SSF54197">
    <property type="entry name" value="HIT-like"/>
    <property type="match status" value="1"/>
</dbReference>
<dbReference type="InterPro" id="IPR011146">
    <property type="entry name" value="HIT-like"/>
</dbReference>
<organism evidence="3 4">
    <name type="scientific">Aquitalea aquatica</name>
    <dbReference type="NCBI Taxonomy" id="3044273"/>
    <lineage>
        <taxon>Bacteria</taxon>
        <taxon>Pseudomonadati</taxon>
        <taxon>Pseudomonadota</taxon>
        <taxon>Betaproteobacteria</taxon>
        <taxon>Neisseriales</taxon>
        <taxon>Chromobacteriaceae</taxon>
        <taxon>Aquitalea</taxon>
    </lineage>
</organism>
<dbReference type="PROSITE" id="PS51084">
    <property type="entry name" value="HIT_2"/>
    <property type="match status" value="1"/>
</dbReference>
<dbReference type="Proteomes" id="UP000545606">
    <property type="component" value="Unassembled WGS sequence"/>
</dbReference>
<gene>
    <name evidence="3" type="ORF">H2Z84_16175</name>
</gene>
<dbReference type="InterPro" id="IPR036265">
    <property type="entry name" value="HIT-like_sf"/>
</dbReference>
<feature type="domain" description="HIT" evidence="2">
    <location>
        <begin position="1"/>
        <end position="102"/>
    </location>
</feature>
<dbReference type="GO" id="GO:0009117">
    <property type="term" value="P:nucleotide metabolic process"/>
    <property type="evidence" value="ECO:0007669"/>
    <property type="project" value="TreeGrafter"/>
</dbReference>
<keyword evidence="4" id="KW-1185">Reference proteome</keyword>
<dbReference type="PIRSF" id="PIRSF000714">
    <property type="entry name" value="HIT"/>
    <property type="match status" value="1"/>
</dbReference>
<dbReference type="Gene3D" id="3.30.428.10">
    <property type="entry name" value="HIT-like"/>
    <property type="match status" value="1"/>
</dbReference>
<evidence type="ECO:0000256" key="1">
    <source>
        <dbReference type="PROSITE-ProRule" id="PRU00464"/>
    </source>
</evidence>
<proteinExistence type="predicted"/>
<feature type="short sequence motif" description="Histidine triad motif" evidence="1">
    <location>
        <begin position="87"/>
        <end position="91"/>
    </location>
</feature>
<dbReference type="PANTHER" id="PTHR46648">
    <property type="entry name" value="HIT FAMILY PROTEIN 1"/>
    <property type="match status" value="1"/>
</dbReference>
<dbReference type="InterPro" id="IPR001310">
    <property type="entry name" value="Histidine_triad_HIT"/>
</dbReference>
<evidence type="ECO:0000259" key="2">
    <source>
        <dbReference type="PROSITE" id="PS51084"/>
    </source>
</evidence>
<accession>A0A838YFS5</accession>
<comment type="caution">
    <text evidence="3">The sequence shown here is derived from an EMBL/GenBank/DDBJ whole genome shotgun (WGS) entry which is preliminary data.</text>
</comment>
<dbReference type="InterPro" id="IPR026026">
    <property type="entry name" value="HIT_Hint"/>
</dbReference>
<dbReference type="EMBL" id="JACERN010000039">
    <property type="protein sequence ID" value="MBA4709915.1"/>
    <property type="molecule type" value="Genomic_DNA"/>
</dbReference>
<dbReference type="GO" id="GO:0003824">
    <property type="term" value="F:catalytic activity"/>
    <property type="evidence" value="ECO:0007669"/>
    <property type="project" value="InterPro"/>
</dbReference>
<dbReference type="Pfam" id="PF01230">
    <property type="entry name" value="HIT"/>
    <property type="match status" value="1"/>
</dbReference>
<sequence length="140" mass="15660">MTCPLCTLPAGELLHEDSLLWVLLVNEAGYPGFCRVIWKQHVREMSDLSAADTRHLLDWVLHTERALRQVMQPEKINLASLGNVVPHLHWHVIPRFADDAHFPSPIWASPQREGADHNQAGLADSLRAALKNQPLAAAVQ</sequence>
<dbReference type="RefSeq" id="WP_181836884.1">
    <property type="nucleotide sequence ID" value="NZ_JACERN010000039.1"/>
</dbReference>